<evidence type="ECO:0000313" key="5">
    <source>
        <dbReference type="EMBL" id="KUF75690.1"/>
    </source>
</evidence>
<feature type="coiled-coil region" evidence="3">
    <location>
        <begin position="176"/>
        <end position="235"/>
    </location>
</feature>
<protein>
    <submittedName>
        <fullName evidence="5">CDK5 regulatory subunit-associated protein 2</fullName>
    </submittedName>
</protein>
<gene>
    <name evidence="5" type="ORF">AM587_10016247</name>
</gene>
<dbReference type="STRING" id="4790.A0A0W8BV05"/>
<evidence type="ECO:0000256" key="1">
    <source>
        <dbReference type="ARBA" id="ARBA00004496"/>
    </source>
</evidence>
<feature type="domain" description="Centrosomin N-terminal motif 1" evidence="4">
    <location>
        <begin position="13"/>
        <end position="81"/>
    </location>
</feature>
<dbReference type="OrthoDB" id="112297at2759"/>
<comment type="subcellular location">
    <subcellularLocation>
        <location evidence="1">Cytoplasm</location>
    </subcellularLocation>
</comment>
<sequence>MQTPGNGYTEGWTLRDQATEYSRLQQENFNHKMRIHFLEEQLIRLNNGDTVFGSEELQVEVAQLRSALGERDQLLAEQDAAMNRATQAIDMLKEQLREAEQTRRSVLRTNDVEAVRAELESVVQKSTRRARELELGLSLTRETAESLSKELQYAQENYRTSMDIAEKSKARDLQILQQQKSDVDMLREEIAHMTRMSQGKDELVVSLRTAVNSLRQRKEQKAKEHTVALSRLYQEAVEMKVKEEQCHSKWHAAYALLERTWKDELSGLVTRHGTNGGER</sequence>
<evidence type="ECO:0000313" key="6">
    <source>
        <dbReference type="Proteomes" id="UP000052943"/>
    </source>
</evidence>
<accession>A0A0W8BV05</accession>
<name>A0A0W8BV05_PHYNI</name>
<dbReference type="InterPro" id="IPR012943">
    <property type="entry name" value="Cnn_1N"/>
</dbReference>
<comment type="caution">
    <text evidence="5">The sequence shown here is derived from an EMBL/GenBank/DDBJ whole genome shotgun (WGS) entry which is preliminary data.</text>
</comment>
<evidence type="ECO:0000256" key="3">
    <source>
        <dbReference type="SAM" id="Coils"/>
    </source>
</evidence>
<keyword evidence="2" id="KW-0963">Cytoplasm</keyword>
<dbReference type="GO" id="GO:0005815">
    <property type="term" value="C:microtubule organizing center"/>
    <property type="evidence" value="ECO:0007669"/>
    <property type="project" value="InterPro"/>
</dbReference>
<dbReference type="AlphaFoldDB" id="A0A0W8BV05"/>
<evidence type="ECO:0000256" key="2">
    <source>
        <dbReference type="ARBA" id="ARBA00022490"/>
    </source>
</evidence>
<feature type="coiled-coil region" evidence="3">
    <location>
        <begin position="75"/>
        <end position="109"/>
    </location>
</feature>
<evidence type="ECO:0000259" key="4">
    <source>
        <dbReference type="Pfam" id="PF07989"/>
    </source>
</evidence>
<organism evidence="5 6">
    <name type="scientific">Phytophthora nicotianae</name>
    <name type="common">Potato buckeye rot agent</name>
    <name type="synonym">Phytophthora parasitica</name>
    <dbReference type="NCBI Taxonomy" id="4792"/>
    <lineage>
        <taxon>Eukaryota</taxon>
        <taxon>Sar</taxon>
        <taxon>Stramenopiles</taxon>
        <taxon>Oomycota</taxon>
        <taxon>Peronosporomycetes</taxon>
        <taxon>Peronosporales</taxon>
        <taxon>Peronosporaceae</taxon>
        <taxon>Phytophthora</taxon>
    </lineage>
</organism>
<dbReference type="Pfam" id="PF07989">
    <property type="entry name" value="Cnn_1N"/>
    <property type="match status" value="1"/>
</dbReference>
<reference evidence="5 6" key="1">
    <citation type="submission" date="2015-11" db="EMBL/GenBank/DDBJ databases">
        <title>Genomes and virulence difference between two physiological races of Phytophthora nicotianae.</title>
        <authorList>
            <person name="Liu H."/>
            <person name="Ma X."/>
            <person name="Yu H."/>
            <person name="Fang D."/>
            <person name="Li Y."/>
            <person name="Wang X."/>
            <person name="Wang W."/>
            <person name="Dong Y."/>
            <person name="Xiao B."/>
        </authorList>
    </citation>
    <scope>NUCLEOTIDE SEQUENCE [LARGE SCALE GENOMIC DNA]</scope>
    <source>
        <strain evidence="6">race 0</strain>
    </source>
</reference>
<proteinExistence type="predicted"/>
<dbReference type="GO" id="GO:0005737">
    <property type="term" value="C:cytoplasm"/>
    <property type="evidence" value="ECO:0007669"/>
    <property type="project" value="UniProtKB-SubCell"/>
</dbReference>
<dbReference type="EMBL" id="LNFO01005996">
    <property type="protein sequence ID" value="KUF75690.1"/>
    <property type="molecule type" value="Genomic_DNA"/>
</dbReference>
<keyword evidence="3" id="KW-0175">Coiled coil</keyword>
<dbReference type="Proteomes" id="UP000052943">
    <property type="component" value="Unassembled WGS sequence"/>
</dbReference>